<name>A0A392M7S9_9FABA</name>
<comment type="caution">
    <text evidence="1">The sequence shown here is derived from an EMBL/GenBank/DDBJ whole genome shotgun (WGS) entry which is preliminary data.</text>
</comment>
<reference evidence="1 2" key="1">
    <citation type="journal article" date="2018" name="Front. Plant Sci.">
        <title>Red Clover (Trifolium pratense) and Zigzag Clover (T. medium) - A Picture of Genomic Similarities and Differences.</title>
        <authorList>
            <person name="Dluhosova J."/>
            <person name="Istvanek J."/>
            <person name="Nedelnik J."/>
            <person name="Repkova J."/>
        </authorList>
    </citation>
    <scope>NUCLEOTIDE SEQUENCE [LARGE SCALE GENOMIC DNA]</scope>
    <source>
        <strain evidence="2">cv. 10/8</strain>
        <tissue evidence="1">Leaf</tissue>
    </source>
</reference>
<dbReference type="EMBL" id="LXQA010005254">
    <property type="protein sequence ID" value="MCH83476.1"/>
    <property type="molecule type" value="Genomic_DNA"/>
</dbReference>
<proteinExistence type="predicted"/>
<sequence>MVMRRSSGLRVWRAVIVRSGGGFVRADLKEMVVVGGDCEG</sequence>
<keyword evidence="2" id="KW-1185">Reference proteome</keyword>
<evidence type="ECO:0000313" key="2">
    <source>
        <dbReference type="Proteomes" id="UP000265520"/>
    </source>
</evidence>
<organism evidence="1 2">
    <name type="scientific">Trifolium medium</name>
    <dbReference type="NCBI Taxonomy" id="97028"/>
    <lineage>
        <taxon>Eukaryota</taxon>
        <taxon>Viridiplantae</taxon>
        <taxon>Streptophyta</taxon>
        <taxon>Embryophyta</taxon>
        <taxon>Tracheophyta</taxon>
        <taxon>Spermatophyta</taxon>
        <taxon>Magnoliopsida</taxon>
        <taxon>eudicotyledons</taxon>
        <taxon>Gunneridae</taxon>
        <taxon>Pentapetalae</taxon>
        <taxon>rosids</taxon>
        <taxon>fabids</taxon>
        <taxon>Fabales</taxon>
        <taxon>Fabaceae</taxon>
        <taxon>Papilionoideae</taxon>
        <taxon>50 kb inversion clade</taxon>
        <taxon>NPAAA clade</taxon>
        <taxon>Hologalegina</taxon>
        <taxon>IRL clade</taxon>
        <taxon>Trifolieae</taxon>
        <taxon>Trifolium</taxon>
    </lineage>
</organism>
<protein>
    <submittedName>
        <fullName evidence="1">Uncharacterized protein</fullName>
    </submittedName>
</protein>
<gene>
    <name evidence="1" type="ORF">A2U01_0004298</name>
</gene>
<dbReference type="Proteomes" id="UP000265520">
    <property type="component" value="Unassembled WGS sequence"/>
</dbReference>
<evidence type="ECO:0000313" key="1">
    <source>
        <dbReference type="EMBL" id="MCH83476.1"/>
    </source>
</evidence>
<accession>A0A392M7S9</accession>
<dbReference type="AlphaFoldDB" id="A0A392M7S9"/>